<dbReference type="EMBL" id="AFPU01000001">
    <property type="protein sequence ID" value="EGP94023.1"/>
    <property type="molecule type" value="Genomic_DNA"/>
</dbReference>
<reference evidence="9 10" key="1">
    <citation type="journal article" date="2011" name="J. Bacteriol.">
        <title>Genome Sequence of an Ammonia-Oxidizing Soil Archaeon, "Candidatus Nitrosoarchaeum koreensis" MY1.</title>
        <authorList>
            <person name="Kim B.K."/>
            <person name="Jung M.Y."/>
            <person name="Yu D.S."/>
            <person name="Park S.J."/>
            <person name="Oh T.K."/>
            <person name="Rhee S.K."/>
            <person name="Kim J.F."/>
        </authorList>
    </citation>
    <scope>NUCLEOTIDE SEQUENCE [LARGE SCALE GENOMIC DNA]</scope>
    <source>
        <strain evidence="9 10">MY1</strain>
    </source>
</reference>
<evidence type="ECO:0000256" key="3">
    <source>
        <dbReference type="ARBA" id="ARBA00022769"/>
    </source>
</evidence>
<dbReference type="Pfam" id="PF08459">
    <property type="entry name" value="UvrC_RNaseH_dom"/>
    <property type="match status" value="1"/>
</dbReference>
<dbReference type="CDD" id="cd10434">
    <property type="entry name" value="GIY-YIG_UvrC_Cho"/>
    <property type="match status" value="1"/>
</dbReference>
<dbReference type="Gene3D" id="3.30.420.340">
    <property type="entry name" value="UvrC, RNAse H endonuclease domain"/>
    <property type="match status" value="1"/>
</dbReference>
<keyword evidence="2" id="KW-0227">DNA damage</keyword>
<dbReference type="Pfam" id="PF02151">
    <property type="entry name" value="UVR"/>
    <property type="match status" value="1"/>
</dbReference>
<evidence type="ECO:0000259" key="6">
    <source>
        <dbReference type="PROSITE" id="PS50151"/>
    </source>
</evidence>
<proteinExistence type="predicted"/>
<organism evidence="9 10">
    <name type="scientific">Nitrosarchaeum koreense MY1</name>
    <dbReference type="NCBI Taxonomy" id="1001994"/>
    <lineage>
        <taxon>Archaea</taxon>
        <taxon>Nitrososphaerota</taxon>
        <taxon>Nitrososphaeria</taxon>
        <taxon>Nitrosopumilales</taxon>
        <taxon>Nitrosopumilaceae</taxon>
        <taxon>Nitrosarchaeum</taxon>
    </lineage>
</organism>
<dbReference type="PANTHER" id="PTHR30562">
    <property type="entry name" value="UVRC/OXIDOREDUCTASE"/>
    <property type="match status" value="1"/>
</dbReference>
<dbReference type="InterPro" id="IPR036876">
    <property type="entry name" value="UVR_dom_sf"/>
</dbReference>
<accession>F9CXQ7</accession>
<dbReference type="PROSITE" id="PS50151">
    <property type="entry name" value="UVR"/>
    <property type="match status" value="1"/>
</dbReference>
<dbReference type="AlphaFoldDB" id="F9CXQ7"/>
<feature type="domain" description="UVR" evidence="6">
    <location>
        <begin position="204"/>
        <end position="239"/>
    </location>
</feature>
<dbReference type="InterPro" id="IPR004791">
    <property type="entry name" value="UvrC"/>
</dbReference>
<evidence type="ECO:0000256" key="5">
    <source>
        <dbReference type="ARBA" id="ARBA00023204"/>
    </source>
</evidence>
<dbReference type="SUPFAM" id="SSF46600">
    <property type="entry name" value="C-terminal UvrC-binding domain of UvrB"/>
    <property type="match status" value="1"/>
</dbReference>
<keyword evidence="5" id="KW-0234">DNA repair</keyword>
<dbReference type="Proteomes" id="UP000004440">
    <property type="component" value="Unassembled WGS sequence"/>
</dbReference>
<keyword evidence="3" id="KW-0228">DNA excision</keyword>
<evidence type="ECO:0000256" key="2">
    <source>
        <dbReference type="ARBA" id="ARBA00022763"/>
    </source>
</evidence>
<dbReference type="InterPro" id="IPR038476">
    <property type="entry name" value="UvrC_RNase_H_dom_sf"/>
</dbReference>
<dbReference type="STRING" id="1001994.MY1_1265"/>
<evidence type="ECO:0000256" key="1">
    <source>
        <dbReference type="ARBA" id="ARBA00022490"/>
    </source>
</evidence>
<dbReference type="Pfam" id="PF22920">
    <property type="entry name" value="UvrC_RNaseH"/>
    <property type="match status" value="1"/>
</dbReference>
<dbReference type="GO" id="GO:0006289">
    <property type="term" value="P:nucleotide-excision repair"/>
    <property type="evidence" value="ECO:0007669"/>
    <property type="project" value="InterPro"/>
</dbReference>
<name>F9CXQ7_9ARCH</name>
<feature type="domain" description="UvrC family homology region profile" evidence="8">
    <location>
        <begin position="293"/>
        <end position="468"/>
    </location>
</feature>
<dbReference type="SMART" id="SM00465">
    <property type="entry name" value="GIYc"/>
    <property type="match status" value="1"/>
</dbReference>
<dbReference type="GO" id="GO:0009380">
    <property type="term" value="C:excinuclease repair complex"/>
    <property type="evidence" value="ECO:0007669"/>
    <property type="project" value="InterPro"/>
</dbReference>
<evidence type="ECO:0000259" key="8">
    <source>
        <dbReference type="PROSITE" id="PS50165"/>
    </source>
</evidence>
<dbReference type="InterPro" id="IPR050066">
    <property type="entry name" value="UvrABC_protein_C"/>
</dbReference>
<dbReference type="InterPro" id="IPR035901">
    <property type="entry name" value="GIY-YIG_endonuc_sf"/>
</dbReference>
<dbReference type="InterPro" id="IPR047296">
    <property type="entry name" value="GIY-YIG_UvrC_Cho"/>
</dbReference>
<sequence>MTKIMTFDISKIHIPSNPGIYLMKDSDEKIIYIGKAKNLKNRVKSYFLKNQNYKTQKLVEHISDIEFVLTDNESEAFLLESNMIKKYRPKFNIELKDQQRYTYLRISDEKYPRLLVARRTRNGKFLGSGKIFGPFMHGSSKLLTIGTLRKAFQIRICKQLPKKVCLEYHLGNCEGPCEFKDAQEKYADHVSALEEVLKGKNQTQIFTEKLKEEMSQAAAFQQFERAKDIRDTLIRLDSLQTKQKMEYVENSDEEYFGIADKDQTVTVMNFRMINGVMRDSDKFFFDLVGDNDFSNFLFQYYTVHKIPKFIYVSTLPKNKILLESLLSKQAGFSVKIIYPKRGKKKNIVDLILKNISLIHSKGSNLGLIELKEILHLSTMPNIIECFDISNHGDEFAVGSMARFVNGKPDKSGYRKFRIKTVSGRDDFAMISEVIKRRYLRLLEENSQLPDLILVDGGKGQLNAALKSLQSLGLNLDCISLAKENEEVYMPNQKNPTIISKDKPSLKILQHARDETHRFGVAYNRTIRKNKIK</sequence>
<dbReference type="PANTHER" id="PTHR30562:SF1">
    <property type="entry name" value="UVRABC SYSTEM PROTEIN C"/>
    <property type="match status" value="1"/>
</dbReference>
<dbReference type="NCBIfam" id="TIGR00194">
    <property type="entry name" value="uvrC"/>
    <property type="match status" value="1"/>
</dbReference>
<keyword evidence="1" id="KW-0963">Cytoplasm</keyword>
<evidence type="ECO:0000313" key="9">
    <source>
        <dbReference type="EMBL" id="EGP94023.1"/>
    </source>
</evidence>
<keyword evidence="10" id="KW-1185">Reference proteome</keyword>
<evidence type="ECO:0000259" key="7">
    <source>
        <dbReference type="PROSITE" id="PS50164"/>
    </source>
</evidence>
<evidence type="ECO:0000256" key="4">
    <source>
        <dbReference type="ARBA" id="ARBA00022881"/>
    </source>
</evidence>
<dbReference type="InterPro" id="IPR001162">
    <property type="entry name" value="UvrC_RNase_H_dom"/>
</dbReference>
<feature type="domain" description="GIY-YIG" evidence="7">
    <location>
        <begin position="16"/>
        <end position="93"/>
    </location>
</feature>
<dbReference type="InterPro" id="IPR000305">
    <property type="entry name" value="GIY-YIG_endonuc"/>
</dbReference>
<dbReference type="FunFam" id="3.40.1440.10:FF:000001">
    <property type="entry name" value="UvrABC system protein C"/>
    <property type="match status" value="1"/>
</dbReference>
<dbReference type="PROSITE" id="PS50164">
    <property type="entry name" value="GIY_YIG"/>
    <property type="match status" value="1"/>
</dbReference>
<keyword evidence="4" id="KW-0267">Excision nuclease</keyword>
<comment type="caution">
    <text evidence="9">The sequence shown here is derived from an EMBL/GenBank/DDBJ whole genome shotgun (WGS) entry which is preliminary data.</text>
</comment>
<dbReference type="Pfam" id="PF01541">
    <property type="entry name" value="GIY-YIG"/>
    <property type="match status" value="1"/>
</dbReference>
<dbReference type="PROSITE" id="PS50165">
    <property type="entry name" value="UVRC"/>
    <property type="match status" value="1"/>
</dbReference>
<dbReference type="SUPFAM" id="SSF82771">
    <property type="entry name" value="GIY-YIG endonuclease"/>
    <property type="match status" value="1"/>
</dbReference>
<dbReference type="Gene3D" id="3.40.1440.10">
    <property type="entry name" value="GIY-YIG endonuclease"/>
    <property type="match status" value="1"/>
</dbReference>
<evidence type="ECO:0000313" key="10">
    <source>
        <dbReference type="Proteomes" id="UP000004440"/>
    </source>
</evidence>
<gene>
    <name evidence="9" type="ORF">MY1_1265</name>
</gene>
<dbReference type="InterPro" id="IPR001943">
    <property type="entry name" value="UVR_dom"/>
</dbReference>
<protein>
    <submittedName>
        <fullName evidence="9">Excinuclease ABC, C subunit</fullName>
    </submittedName>
</protein>
<dbReference type="GO" id="GO:0009381">
    <property type="term" value="F:excinuclease ABC activity"/>
    <property type="evidence" value="ECO:0007669"/>
    <property type="project" value="InterPro"/>
</dbReference>
<dbReference type="PATRIC" id="fig|1001994.6.peg.1253"/>